<keyword evidence="3" id="KW-1185">Reference proteome</keyword>
<comment type="caution">
    <text evidence="2">The sequence shown here is derived from an EMBL/GenBank/DDBJ whole genome shotgun (WGS) entry which is preliminary data.</text>
</comment>
<name>A0AAD3SAF8_NEPGR</name>
<sequence>MDVNITSVISSPINGDVPCSLLVSFSSLATIDSCSVQFPLSLSLSASVGCLSNFELFWSMEDKKQLGPSSAFPSELFGIKEASTSDIFSTIFSLPMKQPSGNQKWSTKQDLSDKNCNPSTANKDKSSNFDKETVEPCYLSSSLYYGGQEMYTQSPTTQTSGSYHTDPYIIRTLLSEGCEYSLLENEVCRATQFTVPASSRAEEQLLCKILFFLQHHFPLPALN</sequence>
<accession>A0AAD3SAF8</accession>
<dbReference type="PANTHER" id="PTHR33738:SF8">
    <property type="entry name" value="OS05G0454500 PROTEIN"/>
    <property type="match status" value="1"/>
</dbReference>
<organism evidence="2 3">
    <name type="scientific">Nepenthes gracilis</name>
    <name type="common">Slender pitcher plant</name>
    <dbReference type="NCBI Taxonomy" id="150966"/>
    <lineage>
        <taxon>Eukaryota</taxon>
        <taxon>Viridiplantae</taxon>
        <taxon>Streptophyta</taxon>
        <taxon>Embryophyta</taxon>
        <taxon>Tracheophyta</taxon>
        <taxon>Spermatophyta</taxon>
        <taxon>Magnoliopsida</taxon>
        <taxon>eudicotyledons</taxon>
        <taxon>Gunneridae</taxon>
        <taxon>Pentapetalae</taxon>
        <taxon>Caryophyllales</taxon>
        <taxon>Nepenthaceae</taxon>
        <taxon>Nepenthes</taxon>
    </lineage>
</organism>
<dbReference type="Proteomes" id="UP001279734">
    <property type="component" value="Unassembled WGS sequence"/>
</dbReference>
<gene>
    <name evidence="2" type="ORF">Nepgr_009230</name>
</gene>
<protein>
    <submittedName>
        <fullName evidence="2">Uncharacterized protein</fullName>
    </submittedName>
</protein>
<dbReference type="AlphaFoldDB" id="A0AAD3SAF8"/>
<evidence type="ECO:0000313" key="3">
    <source>
        <dbReference type="Proteomes" id="UP001279734"/>
    </source>
</evidence>
<dbReference type="EMBL" id="BSYO01000007">
    <property type="protein sequence ID" value="GMH07390.1"/>
    <property type="molecule type" value="Genomic_DNA"/>
</dbReference>
<evidence type="ECO:0000256" key="1">
    <source>
        <dbReference type="SAM" id="MobiDB-lite"/>
    </source>
</evidence>
<reference evidence="2" key="1">
    <citation type="submission" date="2023-05" db="EMBL/GenBank/DDBJ databases">
        <title>Nepenthes gracilis genome sequencing.</title>
        <authorList>
            <person name="Fukushima K."/>
        </authorList>
    </citation>
    <scope>NUCLEOTIDE SEQUENCE</scope>
    <source>
        <strain evidence="2">SING2019-196</strain>
    </source>
</reference>
<evidence type="ECO:0000313" key="2">
    <source>
        <dbReference type="EMBL" id="GMH07390.1"/>
    </source>
</evidence>
<feature type="compositionally biased region" description="Polar residues" evidence="1">
    <location>
        <begin position="99"/>
        <end position="121"/>
    </location>
</feature>
<dbReference type="PANTHER" id="PTHR33738">
    <property type="entry name" value="EMB|CAB82975.1"/>
    <property type="match status" value="1"/>
</dbReference>
<proteinExistence type="predicted"/>
<feature type="region of interest" description="Disordered" evidence="1">
    <location>
        <begin position="98"/>
        <end position="128"/>
    </location>
</feature>